<keyword evidence="1" id="KW-0472">Membrane</keyword>
<proteinExistence type="predicted"/>
<evidence type="ECO:0000313" key="2">
    <source>
        <dbReference type="EMBL" id="JAH88610.1"/>
    </source>
</evidence>
<reference evidence="2" key="1">
    <citation type="submission" date="2014-11" db="EMBL/GenBank/DDBJ databases">
        <authorList>
            <person name="Amaro Gonzalez C."/>
        </authorList>
    </citation>
    <scope>NUCLEOTIDE SEQUENCE</scope>
</reference>
<feature type="transmembrane region" description="Helical" evidence="1">
    <location>
        <begin position="21"/>
        <end position="41"/>
    </location>
</feature>
<protein>
    <submittedName>
        <fullName evidence="2">Uncharacterized protein</fullName>
    </submittedName>
</protein>
<organism evidence="2">
    <name type="scientific">Anguilla anguilla</name>
    <name type="common">European freshwater eel</name>
    <name type="synonym">Muraena anguilla</name>
    <dbReference type="NCBI Taxonomy" id="7936"/>
    <lineage>
        <taxon>Eukaryota</taxon>
        <taxon>Metazoa</taxon>
        <taxon>Chordata</taxon>
        <taxon>Craniata</taxon>
        <taxon>Vertebrata</taxon>
        <taxon>Euteleostomi</taxon>
        <taxon>Actinopterygii</taxon>
        <taxon>Neopterygii</taxon>
        <taxon>Teleostei</taxon>
        <taxon>Anguilliformes</taxon>
        <taxon>Anguillidae</taxon>
        <taxon>Anguilla</taxon>
    </lineage>
</organism>
<accession>A0A0E9WG93</accession>
<evidence type="ECO:0000256" key="1">
    <source>
        <dbReference type="SAM" id="Phobius"/>
    </source>
</evidence>
<dbReference type="EMBL" id="GBXM01019967">
    <property type="protein sequence ID" value="JAH88610.1"/>
    <property type="molecule type" value="Transcribed_RNA"/>
</dbReference>
<keyword evidence="1" id="KW-1133">Transmembrane helix</keyword>
<name>A0A0E9WG93_ANGAN</name>
<keyword evidence="1" id="KW-0812">Transmembrane</keyword>
<dbReference type="AlphaFoldDB" id="A0A0E9WG93"/>
<reference evidence="2" key="2">
    <citation type="journal article" date="2015" name="Fish Shellfish Immunol.">
        <title>Early steps in the European eel (Anguilla anguilla)-Vibrio vulnificus interaction in the gills: Role of the RtxA13 toxin.</title>
        <authorList>
            <person name="Callol A."/>
            <person name="Pajuelo D."/>
            <person name="Ebbesson L."/>
            <person name="Teles M."/>
            <person name="MacKenzie S."/>
            <person name="Amaro C."/>
        </authorList>
    </citation>
    <scope>NUCLEOTIDE SEQUENCE</scope>
</reference>
<sequence>MKTLKSPSLCPISVLMTNLKANIWIFKGAELILFIFGKFIFGTDGSALSYLPTKGIQKSQYTDTSQFKPTRILLN</sequence>